<gene>
    <name evidence="1" type="ORF">BC343_05920</name>
</gene>
<evidence type="ECO:0008006" key="3">
    <source>
        <dbReference type="Google" id="ProtNLM"/>
    </source>
</evidence>
<accession>A0A1S9PFH8</accession>
<evidence type="ECO:0000313" key="2">
    <source>
        <dbReference type="Proteomes" id="UP000189739"/>
    </source>
</evidence>
<protein>
    <recommendedName>
        <fullName evidence="3">Galactose oxidase</fullName>
    </recommendedName>
</protein>
<name>A0A1S9PFH8_9SPHI</name>
<dbReference type="EMBL" id="MBTF01000012">
    <property type="protein sequence ID" value="OOQ59700.1"/>
    <property type="molecule type" value="Genomic_DNA"/>
</dbReference>
<evidence type="ECO:0000313" key="1">
    <source>
        <dbReference type="EMBL" id="OOQ59700.1"/>
    </source>
</evidence>
<dbReference type="Proteomes" id="UP000189739">
    <property type="component" value="Unassembled WGS sequence"/>
</dbReference>
<sequence length="116" mass="12664">MGGASPDVIKKDFWGYDPVTDKWTAKADFTGPVRAFSSPFVIASDGYVGLGTTTTSSADDFYKYDPAKNSWIKITPYGGDPRYDAVSFVIDGIAYVGTGNPGLKKDFWKYTPTKKP</sequence>
<keyword evidence="2" id="KW-1185">Reference proteome</keyword>
<dbReference type="AlphaFoldDB" id="A0A1S9PFH8"/>
<organism evidence="1 2">
    <name type="scientific">Mucilaginibacter pedocola</name>
    <dbReference type="NCBI Taxonomy" id="1792845"/>
    <lineage>
        <taxon>Bacteria</taxon>
        <taxon>Pseudomonadati</taxon>
        <taxon>Bacteroidota</taxon>
        <taxon>Sphingobacteriia</taxon>
        <taxon>Sphingobacteriales</taxon>
        <taxon>Sphingobacteriaceae</taxon>
        <taxon>Mucilaginibacter</taxon>
    </lineage>
</organism>
<dbReference type="InterPro" id="IPR015915">
    <property type="entry name" value="Kelch-typ_b-propeller"/>
</dbReference>
<dbReference type="Gene3D" id="2.120.10.80">
    <property type="entry name" value="Kelch-type beta propeller"/>
    <property type="match status" value="1"/>
</dbReference>
<dbReference type="SUPFAM" id="SSF117281">
    <property type="entry name" value="Kelch motif"/>
    <property type="match status" value="1"/>
</dbReference>
<comment type="caution">
    <text evidence="1">The sequence shown here is derived from an EMBL/GenBank/DDBJ whole genome shotgun (WGS) entry which is preliminary data.</text>
</comment>
<dbReference type="STRING" id="1792845.BC343_05920"/>
<reference evidence="1 2" key="1">
    <citation type="submission" date="2016-07" db="EMBL/GenBank/DDBJ databases">
        <title>Genomic analysis of zinc-resistant bacterium Mucilaginibacter pedocola TBZ30.</title>
        <authorList>
            <person name="Huang J."/>
            <person name="Tang J."/>
        </authorList>
    </citation>
    <scope>NUCLEOTIDE SEQUENCE [LARGE SCALE GENOMIC DNA]</scope>
    <source>
        <strain evidence="1 2">TBZ30</strain>
    </source>
</reference>
<proteinExistence type="predicted"/>